<sequence length="133" mass="14203">MTMFRSRRRGRLAALSLILLAGIAQTPARAFDRVAEGVSYTLHCFGLLLSDPDQHVEECNPVFPPQRLDSIVEMRGGPPLPLMPPPAPPPVVTPPVAPPPVVTPPVVDPPPPPDCDIQQTNCGPVCGYPDNAT</sequence>
<keyword evidence="4" id="KW-1185">Reference proteome</keyword>
<keyword evidence="2" id="KW-0732">Signal</keyword>
<dbReference type="STRING" id="429727.VE26_01140"/>
<evidence type="ECO:0000256" key="1">
    <source>
        <dbReference type="SAM" id="MobiDB-lite"/>
    </source>
</evidence>
<dbReference type="RefSeq" id="WP_046103407.1">
    <property type="nucleotide sequence ID" value="NZ_JZEY01000054.1"/>
</dbReference>
<dbReference type="EMBL" id="JZEY01000054">
    <property type="protein sequence ID" value="KKB08718.1"/>
    <property type="molecule type" value="Genomic_DNA"/>
</dbReference>
<feature type="chain" id="PRO_5002486412" evidence="2">
    <location>
        <begin position="31"/>
        <end position="133"/>
    </location>
</feature>
<dbReference type="Proteomes" id="UP000033649">
    <property type="component" value="Unassembled WGS sequence"/>
</dbReference>
<feature type="region of interest" description="Disordered" evidence="1">
    <location>
        <begin position="71"/>
        <end position="121"/>
    </location>
</feature>
<comment type="caution">
    <text evidence="3">The sequence shown here is derived from an EMBL/GenBank/DDBJ whole genome shotgun (WGS) entry which is preliminary data.</text>
</comment>
<evidence type="ECO:0000256" key="2">
    <source>
        <dbReference type="SAM" id="SignalP"/>
    </source>
</evidence>
<protein>
    <submittedName>
        <fullName evidence="3">Uncharacterized protein</fullName>
    </submittedName>
</protein>
<evidence type="ECO:0000313" key="3">
    <source>
        <dbReference type="EMBL" id="KKB08718.1"/>
    </source>
</evidence>
<reference evidence="3 4" key="1">
    <citation type="submission" date="2015-03" db="EMBL/GenBank/DDBJ databases">
        <authorList>
            <person name="Hassan Y."/>
            <person name="Lepp D."/>
            <person name="Li X.-Z."/>
            <person name="Zhou T."/>
        </authorList>
    </citation>
    <scope>NUCLEOTIDE SEQUENCE [LARGE SCALE GENOMIC DNA]</scope>
    <source>
        <strain evidence="3 4">IPL18</strain>
    </source>
</reference>
<name>A0A0F5FIV0_9HYPH</name>
<organism evidence="3 4">
    <name type="scientific">Devosia chinhatensis</name>
    <dbReference type="NCBI Taxonomy" id="429727"/>
    <lineage>
        <taxon>Bacteria</taxon>
        <taxon>Pseudomonadati</taxon>
        <taxon>Pseudomonadota</taxon>
        <taxon>Alphaproteobacteria</taxon>
        <taxon>Hyphomicrobiales</taxon>
        <taxon>Devosiaceae</taxon>
        <taxon>Devosia</taxon>
    </lineage>
</organism>
<proteinExistence type="predicted"/>
<feature type="signal peptide" evidence="2">
    <location>
        <begin position="1"/>
        <end position="30"/>
    </location>
</feature>
<accession>A0A0F5FIV0</accession>
<dbReference type="PATRIC" id="fig|429727.3.peg.247"/>
<dbReference type="AlphaFoldDB" id="A0A0F5FIV0"/>
<evidence type="ECO:0000313" key="4">
    <source>
        <dbReference type="Proteomes" id="UP000033649"/>
    </source>
</evidence>
<feature type="compositionally biased region" description="Pro residues" evidence="1">
    <location>
        <begin position="78"/>
        <end position="114"/>
    </location>
</feature>
<gene>
    <name evidence="3" type="ORF">VE26_01140</name>
</gene>